<dbReference type="InterPro" id="IPR021733">
    <property type="entry name" value="DUF3304"/>
</dbReference>
<keyword evidence="2" id="KW-1185">Reference proteome</keyword>
<evidence type="ECO:0000313" key="2">
    <source>
        <dbReference type="Proteomes" id="UP000449678"/>
    </source>
</evidence>
<accession>A0ABW9VB08</accession>
<sequence>MKKYLILSILSAVFGTALWYGCAKFSSISHDDEFVAVALTGVQHLGNGYLISRFYVNKYGGDSVGREGGGGSIVCCVMLPLKWRPGLTVEVRWKVEDWTSADYAEIEKGNYASVTKKKMYIAKVPVEKYDELYDLIVHFFPHGRVRAVTSVYSVSSPLHPVSFGPREGGLMASAGWPISEMFSQAELLKKKSEESNPWK</sequence>
<dbReference type="RefSeq" id="WP_160992161.1">
    <property type="nucleotide sequence ID" value="NZ_WWCO01000018.1"/>
</dbReference>
<protein>
    <submittedName>
        <fullName evidence="1">DUF3304 domain-containing protein</fullName>
    </submittedName>
</protein>
<proteinExistence type="predicted"/>
<name>A0ABW9VB08_9BURK</name>
<gene>
    <name evidence="1" type="ORF">GTP38_20975</name>
</gene>
<reference evidence="1 2" key="1">
    <citation type="submission" date="2019-12" db="EMBL/GenBank/DDBJ databases">
        <title>Novel species isolated from a subtropical stream in China.</title>
        <authorList>
            <person name="Lu H."/>
        </authorList>
    </citation>
    <scope>NUCLEOTIDE SEQUENCE [LARGE SCALE GENOMIC DNA]</scope>
    <source>
        <strain evidence="1 2">FT94W</strain>
    </source>
</reference>
<dbReference type="Proteomes" id="UP000449678">
    <property type="component" value="Unassembled WGS sequence"/>
</dbReference>
<dbReference type="PROSITE" id="PS51257">
    <property type="entry name" value="PROKAR_LIPOPROTEIN"/>
    <property type="match status" value="1"/>
</dbReference>
<comment type="caution">
    <text evidence="1">The sequence shown here is derived from an EMBL/GenBank/DDBJ whole genome shotgun (WGS) entry which is preliminary data.</text>
</comment>
<dbReference type="Pfam" id="PF11745">
    <property type="entry name" value="DUF3304"/>
    <property type="match status" value="1"/>
</dbReference>
<evidence type="ECO:0000313" key="1">
    <source>
        <dbReference type="EMBL" id="MYM36809.1"/>
    </source>
</evidence>
<dbReference type="EMBL" id="WWCO01000018">
    <property type="protein sequence ID" value="MYM36809.1"/>
    <property type="molecule type" value="Genomic_DNA"/>
</dbReference>
<organism evidence="1 2">
    <name type="scientific">Duganella lactea</name>
    <dbReference type="NCBI Taxonomy" id="2692173"/>
    <lineage>
        <taxon>Bacteria</taxon>
        <taxon>Pseudomonadati</taxon>
        <taxon>Pseudomonadota</taxon>
        <taxon>Betaproteobacteria</taxon>
        <taxon>Burkholderiales</taxon>
        <taxon>Oxalobacteraceae</taxon>
        <taxon>Telluria group</taxon>
        <taxon>Duganella</taxon>
    </lineage>
</organism>